<feature type="domain" description="ArsA/GET3 Anion-transporting ATPase-like" evidence="2">
    <location>
        <begin position="1"/>
        <end position="272"/>
    </location>
</feature>
<organism evidence="4 5">
    <name type="scientific">Marmoricola endophyticus</name>
    <dbReference type="NCBI Taxonomy" id="2040280"/>
    <lineage>
        <taxon>Bacteria</taxon>
        <taxon>Bacillati</taxon>
        <taxon>Actinomycetota</taxon>
        <taxon>Actinomycetes</taxon>
        <taxon>Propionibacteriales</taxon>
        <taxon>Nocardioidaceae</taxon>
        <taxon>Marmoricola</taxon>
    </lineage>
</organism>
<reference evidence="4" key="1">
    <citation type="journal article" date="2014" name="Int. J. Syst. Evol. Microbiol.">
        <title>Complete genome sequence of Corynebacterium casei LMG S-19264T (=DSM 44701T), isolated from a smear-ripened cheese.</title>
        <authorList>
            <consortium name="US DOE Joint Genome Institute (JGI-PGF)"/>
            <person name="Walter F."/>
            <person name="Albersmeier A."/>
            <person name="Kalinowski J."/>
            <person name="Ruckert C."/>
        </authorList>
    </citation>
    <scope>NUCLEOTIDE SEQUENCE</scope>
    <source>
        <strain evidence="4">CGMCC 1.16067</strain>
    </source>
</reference>
<protein>
    <submittedName>
        <fullName evidence="4">Arsenic-transporting ATPase</fullName>
    </submittedName>
</protein>
<evidence type="ECO:0000313" key="5">
    <source>
        <dbReference type="Proteomes" id="UP000649179"/>
    </source>
</evidence>
<dbReference type="InterPro" id="IPR040612">
    <property type="entry name" value="ArsA_HSP20-like"/>
</dbReference>
<dbReference type="GO" id="GO:0016887">
    <property type="term" value="F:ATP hydrolysis activity"/>
    <property type="evidence" value="ECO:0007669"/>
    <property type="project" value="InterPro"/>
</dbReference>
<dbReference type="InterPro" id="IPR016300">
    <property type="entry name" value="ATPase_ArsA/GET3"/>
</dbReference>
<comment type="similarity">
    <text evidence="1">Belongs to the arsA ATPase family.</text>
</comment>
<dbReference type="Pfam" id="PF02374">
    <property type="entry name" value="ArsA_ATPase"/>
    <property type="match status" value="1"/>
</dbReference>
<proteinExistence type="inferred from homology"/>
<dbReference type="PANTHER" id="PTHR10803">
    <property type="entry name" value="ARSENICAL PUMP-DRIVING ATPASE ARSENITE-TRANSLOCATING ATPASE"/>
    <property type="match status" value="1"/>
</dbReference>
<dbReference type="InterPro" id="IPR008978">
    <property type="entry name" value="HSP20-like_chaperone"/>
</dbReference>
<name>A0A917B9L7_9ACTN</name>
<evidence type="ECO:0000256" key="1">
    <source>
        <dbReference type="ARBA" id="ARBA00011040"/>
    </source>
</evidence>
<dbReference type="Gene3D" id="3.40.50.300">
    <property type="entry name" value="P-loop containing nucleotide triphosphate hydrolases"/>
    <property type="match status" value="1"/>
</dbReference>
<feature type="domain" description="ArsA HSP20-like" evidence="3">
    <location>
        <begin position="306"/>
        <end position="366"/>
    </location>
</feature>
<dbReference type="PANTHER" id="PTHR10803:SF3">
    <property type="entry name" value="ATPASE GET3"/>
    <property type="match status" value="1"/>
</dbReference>
<sequence length="388" mass="41418">MSTDAAHSLADAYGLSGAGSDPVEVEPGLWVQQVDTQRELERSWSEVSGYLRAVLDAAGVDHLTAEELTVVPGLEEVLALLELRAHVRQQHRSGGGPWDVVVVDCAPTAETLRLLALPEALRWYLDRVGGPERRLLKALRPVVGRATGLPVPGDEVISAVERLQADLLEVRRLLVRPESSVRLVLTPERVVLAEARRSLTTLSLLGYRVDGVVANRVFPAGAGAWADGWQAAQAEVLAEVHDSFAPLPVWTSSYAAAEPVGPDAVASVAQDAYASRGTEDPFAVPEGPGPVRVRRLGATGPGERRGAELRVSLPFVATGDVDLARHGESLVVTVGAYRRVLTLPASLARWPVSGATVDDGVLRVRFREAAAAAAAEDDVPEQGEEQPW</sequence>
<evidence type="ECO:0000259" key="2">
    <source>
        <dbReference type="Pfam" id="PF02374"/>
    </source>
</evidence>
<dbReference type="GO" id="GO:0005524">
    <property type="term" value="F:ATP binding"/>
    <property type="evidence" value="ECO:0007669"/>
    <property type="project" value="InterPro"/>
</dbReference>
<accession>A0A917B9L7</accession>
<comment type="caution">
    <text evidence="4">The sequence shown here is derived from an EMBL/GenBank/DDBJ whole genome shotgun (WGS) entry which is preliminary data.</text>
</comment>
<dbReference type="EMBL" id="BMKQ01000001">
    <property type="protein sequence ID" value="GGF31579.1"/>
    <property type="molecule type" value="Genomic_DNA"/>
</dbReference>
<evidence type="ECO:0000259" key="3">
    <source>
        <dbReference type="Pfam" id="PF17886"/>
    </source>
</evidence>
<dbReference type="Pfam" id="PF17886">
    <property type="entry name" value="ArsA_HSP20"/>
    <property type="match status" value="1"/>
</dbReference>
<evidence type="ECO:0000313" key="4">
    <source>
        <dbReference type="EMBL" id="GGF31579.1"/>
    </source>
</evidence>
<gene>
    <name evidence="4" type="ORF">GCM10011519_01160</name>
</gene>
<keyword evidence="5" id="KW-1185">Reference proteome</keyword>
<dbReference type="SUPFAM" id="SSF52540">
    <property type="entry name" value="P-loop containing nucleoside triphosphate hydrolases"/>
    <property type="match status" value="1"/>
</dbReference>
<dbReference type="Gene3D" id="2.60.40.790">
    <property type="match status" value="1"/>
</dbReference>
<reference evidence="4" key="2">
    <citation type="submission" date="2020-09" db="EMBL/GenBank/DDBJ databases">
        <authorList>
            <person name="Sun Q."/>
            <person name="Zhou Y."/>
        </authorList>
    </citation>
    <scope>NUCLEOTIDE SEQUENCE</scope>
    <source>
        <strain evidence="4">CGMCC 1.16067</strain>
    </source>
</reference>
<dbReference type="AlphaFoldDB" id="A0A917B9L7"/>
<dbReference type="NCBIfam" id="TIGR00345">
    <property type="entry name" value="GET3_arsA_TRC40"/>
    <property type="match status" value="1"/>
</dbReference>
<dbReference type="InterPro" id="IPR025723">
    <property type="entry name" value="ArsA/GET3_ATPase-like"/>
</dbReference>
<dbReference type="CDD" id="cd02035">
    <property type="entry name" value="ArsA"/>
    <property type="match status" value="1"/>
</dbReference>
<dbReference type="InterPro" id="IPR027417">
    <property type="entry name" value="P-loop_NTPase"/>
</dbReference>
<dbReference type="Proteomes" id="UP000649179">
    <property type="component" value="Unassembled WGS sequence"/>
</dbReference>